<sequence length="98" mass="11435">MIAITRKRQYKKVNFTQDEKDNILKLETVLFSVNISVEEFELLMALEANSNCEFYAGKDQNLEEVIQQLDTALPSELQGFKTPLRRLFYALDIWELSS</sequence>
<dbReference type="AlphaFoldDB" id="A0A2Z6QBI2"/>
<organism evidence="1 2">
    <name type="scientific">Rhizophagus clarus</name>
    <dbReference type="NCBI Taxonomy" id="94130"/>
    <lineage>
        <taxon>Eukaryota</taxon>
        <taxon>Fungi</taxon>
        <taxon>Fungi incertae sedis</taxon>
        <taxon>Mucoromycota</taxon>
        <taxon>Glomeromycotina</taxon>
        <taxon>Glomeromycetes</taxon>
        <taxon>Glomerales</taxon>
        <taxon>Glomeraceae</taxon>
        <taxon>Rhizophagus</taxon>
    </lineage>
</organism>
<name>A0A2Z6QBI2_9GLOM</name>
<dbReference type="EMBL" id="BEXD01000446">
    <property type="protein sequence ID" value="GBB87547.1"/>
    <property type="molecule type" value="Genomic_DNA"/>
</dbReference>
<accession>A0A2Z6QBI2</accession>
<dbReference type="Proteomes" id="UP000247702">
    <property type="component" value="Unassembled WGS sequence"/>
</dbReference>
<protein>
    <submittedName>
        <fullName evidence="1">Uncharacterized protein</fullName>
    </submittedName>
</protein>
<evidence type="ECO:0000313" key="1">
    <source>
        <dbReference type="EMBL" id="GBB87547.1"/>
    </source>
</evidence>
<keyword evidence="2" id="KW-1185">Reference proteome</keyword>
<gene>
    <name evidence="1" type="ORF">RclHR1_00140051</name>
</gene>
<comment type="caution">
    <text evidence="1">The sequence shown here is derived from an EMBL/GenBank/DDBJ whole genome shotgun (WGS) entry which is preliminary data.</text>
</comment>
<reference evidence="1 2" key="1">
    <citation type="submission" date="2017-11" db="EMBL/GenBank/DDBJ databases">
        <title>The genome of Rhizophagus clarus HR1 reveals common genetic basis of auxotrophy among arbuscular mycorrhizal fungi.</title>
        <authorList>
            <person name="Kobayashi Y."/>
        </authorList>
    </citation>
    <scope>NUCLEOTIDE SEQUENCE [LARGE SCALE GENOMIC DNA]</scope>
    <source>
        <strain evidence="1 2">HR1</strain>
    </source>
</reference>
<evidence type="ECO:0000313" key="2">
    <source>
        <dbReference type="Proteomes" id="UP000247702"/>
    </source>
</evidence>
<proteinExistence type="predicted"/>